<evidence type="ECO:0000313" key="2">
    <source>
        <dbReference type="EMBL" id="CCC94242.1"/>
    </source>
</evidence>
<keyword evidence="1" id="KW-0812">Transmembrane</keyword>
<protein>
    <submittedName>
        <fullName evidence="2">Uncharacterized protein</fullName>
    </submittedName>
</protein>
<name>G0UXX5_TRYCI</name>
<keyword evidence="1" id="KW-0472">Membrane</keyword>
<gene>
    <name evidence="2" type="ORF">TCIL3000_10_10210</name>
</gene>
<dbReference type="AlphaFoldDB" id="G0UXX5"/>
<dbReference type="VEuPathDB" id="TriTrypDB:TcIL3000_10_10210"/>
<keyword evidence="1" id="KW-1133">Transmembrane helix</keyword>
<evidence type="ECO:0000256" key="1">
    <source>
        <dbReference type="SAM" id="Phobius"/>
    </source>
</evidence>
<organism evidence="2">
    <name type="scientific">Trypanosoma congolense (strain IL3000)</name>
    <dbReference type="NCBI Taxonomy" id="1068625"/>
    <lineage>
        <taxon>Eukaryota</taxon>
        <taxon>Discoba</taxon>
        <taxon>Euglenozoa</taxon>
        <taxon>Kinetoplastea</taxon>
        <taxon>Metakinetoplastina</taxon>
        <taxon>Trypanosomatida</taxon>
        <taxon>Trypanosomatidae</taxon>
        <taxon>Trypanosoma</taxon>
        <taxon>Nannomonas</taxon>
    </lineage>
</organism>
<proteinExistence type="predicted"/>
<dbReference type="EMBL" id="HE575323">
    <property type="protein sequence ID" value="CCC94242.1"/>
    <property type="molecule type" value="Genomic_DNA"/>
</dbReference>
<accession>G0UXX5</accession>
<sequence length="142" mass="16034">MTLACFPSLLQEAGLWWVIFALTGAPVEELSAALSTLAFSLLVSFTMPMQLVEVRTVLTEHLWEKGSNKANDESEYLKYRGGETLTLFAAILLGAVFTQLDWAVWFQRWPVPSFVLFSVVRIFLVLLSGRNRKPKAKHTKDN</sequence>
<reference evidence="2" key="1">
    <citation type="journal article" date="2012" name="Proc. Natl. Acad. Sci. U.S.A.">
        <title>Antigenic diversity is generated by distinct evolutionary mechanisms in African trypanosome species.</title>
        <authorList>
            <person name="Jackson A.P."/>
            <person name="Berry A."/>
            <person name="Aslett M."/>
            <person name="Allison H.C."/>
            <person name="Burton P."/>
            <person name="Vavrova-Anderson J."/>
            <person name="Brown R."/>
            <person name="Browne H."/>
            <person name="Corton N."/>
            <person name="Hauser H."/>
            <person name="Gamble J."/>
            <person name="Gilderthorp R."/>
            <person name="Marcello L."/>
            <person name="McQuillan J."/>
            <person name="Otto T.D."/>
            <person name="Quail M.A."/>
            <person name="Sanders M.J."/>
            <person name="van Tonder A."/>
            <person name="Ginger M.L."/>
            <person name="Field M.C."/>
            <person name="Barry J.D."/>
            <person name="Hertz-Fowler C."/>
            <person name="Berriman M."/>
        </authorList>
    </citation>
    <scope>NUCLEOTIDE SEQUENCE</scope>
    <source>
        <strain evidence="2">IL3000</strain>
    </source>
</reference>
<feature type="transmembrane region" description="Helical" evidence="1">
    <location>
        <begin position="85"/>
        <end position="105"/>
    </location>
</feature>
<feature type="transmembrane region" description="Helical" evidence="1">
    <location>
        <begin position="111"/>
        <end position="129"/>
    </location>
</feature>